<comment type="caution">
    <text evidence="5">The sequence shown here is derived from an EMBL/GenBank/DDBJ whole genome shotgun (WGS) entry which is preliminary data.</text>
</comment>
<dbReference type="Proteomes" id="UP000576152">
    <property type="component" value="Unassembled WGS sequence"/>
</dbReference>
<dbReference type="InterPro" id="IPR000792">
    <property type="entry name" value="Tscrpt_reg_LuxR_C"/>
</dbReference>
<reference evidence="5 6" key="1">
    <citation type="submission" date="2020-08" db="EMBL/GenBank/DDBJ databases">
        <title>Genomic Encyclopedia of Type Strains, Phase III (KMG-III): the genomes of soil and plant-associated and newly described type strains.</title>
        <authorList>
            <person name="Whitman W."/>
        </authorList>
    </citation>
    <scope>NUCLEOTIDE SEQUENCE [LARGE SCALE GENOMIC DNA]</scope>
    <source>
        <strain evidence="5 6">CECT 8572</strain>
    </source>
</reference>
<name>A0ABR6HJN8_9RHOB</name>
<dbReference type="PROSITE" id="PS50043">
    <property type="entry name" value="HTH_LUXR_2"/>
    <property type="match status" value="1"/>
</dbReference>
<evidence type="ECO:0000256" key="3">
    <source>
        <dbReference type="ARBA" id="ARBA00023163"/>
    </source>
</evidence>
<dbReference type="Pfam" id="PF00196">
    <property type="entry name" value="GerE"/>
    <property type="match status" value="1"/>
</dbReference>
<dbReference type="PRINTS" id="PR00038">
    <property type="entry name" value="HTHLUXR"/>
</dbReference>
<keyword evidence="1" id="KW-0805">Transcription regulation</keyword>
<keyword evidence="6" id="KW-1185">Reference proteome</keyword>
<dbReference type="RefSeq" id="WP_246390882.1">
    <property type="nucleotide sequence ID" value="NZ_JACIBX010000001.1"/>
</dbReference>
<evidence type="ECO:0000256" key="2">
    <source>
        <dbReference type="ARBA" id="ARBA00023125"/>
    </source>
</evidence>
<keyword evidence="3" id="KW-0804">Transcription</keyword>
<sequence>MPPTDMPPRDDTADYILSLTAMTDPERLWRGHHARMAAHGIDRICYAALPDLDPDTLTPREGMLLCADPCGCSLRPLGIDDTEIARWVIGEMPAPPCQPGPAHTLRFGDAGARWRGAIALGRGDGTAASPPHAAVQAENAVFHLRLTSLPGRCIQLTPRQVEVLDLVALGYTTREVAERLNLTPTTVEKHLRLAREALGARNTTHAVFRAAQLGGVLDQKDR</sequence>
<dbReference type="InterPro" id="IPR036388">
    <property type="entry name" value="WH-like_DNA-bd_sf"/>
</dbReference>
<evidence type="ECO:0000259" key="4">
    <source>
        <dbReference type="PROSITE" id="PS50043"/>
    </source>
</evidence>
<evidence type="ECO:0000256" key="1">
    <source>
        <dbReference type="ARBA" id="ARBA00023015"/>
    </source>
</evidence>
<dbReference type="SMART" id="SM00421">
    <property type="entry name" value="HTH_LUXR"/>
    <property type="match status" value="1"/>
</dbReference>
<accession>A0ABR6HJN8</accession>
<dbReference type="PANTHER" id="PTHR44688:SF16">
    <property type="entry name" value="DNA-BINDING TRANSCRIPTIONAL ACTIVATOR DEVR_DOSR"/>
    <property type="match status" value="1"/>
</dbReference>
<proteinExistence type="predicted"/>
<evidence type="ECO:0000313" key="6">
    <source>
        <dbReference type="Proteomes" id="UP000576152"/>
    </source>
</evidence>
<dbReference type="Gene3D" id="1.10.10.10">
    <property type="entry name" value="Winged helix-like DNA-binding domain superfamily/Winged helix DNA-binding domain"/>
    <property type="match status" value="1"/>
</dbReference>
<protein>
    <submittedName>
        <fullName evidence="5">LuxR family transcriptional regulator</fullName>
    </submittedName>
</protein>
<dbReference type="CDD" id="cd06170">
    <property type="entry name" value="LuxR_C_like"/>
    <property type="match status" value="1"/>
</dbReference>
<dbReference type="SUPFAM" id="SSF46894">
    <property type="entry name" value="C-terminal effector domain of the bipartite response regulators"/>
    <property type="match status" value="1"/>
</dbReference>
<dbReference type="EMBL" id="JACIBX010000001">
    <property type="protein sequence ID" value="MBB3710668.1"/>
    <property type="molecule type" value="Genomic_DNA"/>
</dbReference>
<dbReference type="InterPro" id="IPR016032">
    <property type="entry name" value="Sig_transdc_resp-reg_C-effctor"/>
</dbReference>
<keyword evidence="2" id="KW-0238">DNA-binding</keyword>
<gene>
    <name evidence="5" type="ORF">FHS00_000221</name>
</gene>
<organism evidence="5 6">
    <name type="scientific">Limimaricola variabilis</name>
    <dbReference type="NCBI Taxonomy" id="1492771"/>
    <lineage>
        <taxon>Bacteria</taxon>
        <taxon>Pseudomonadati</taxon>
        <taxon>Pseudomonadota</taxon>
        <taxon>Alphaproteobacteria</taxon>
        <taxon>Rhodobacterales</taxon>
        <taxon>Paracoccaceae</taxon>
        <taxon>Limimaricola</taxon>
    </lineage>
</organism>
<dbReference type="PANTHER" id="PTHR44688">
    <property type="entry name" value="DNA-BINDING TRANSCRIPTIONAL ACTIVATOR DEVR_DOSR"/>
    <property type="match status" value="1"/>
</dbReference>
<feature type="domain" description="HTH luxR-type" evidence="4">
    <location>
        <begin position="149"/>
        <end position="214"/>
    </location>
</feature>
<evidence type="ECO:0000313" key="5">
    <source>
        <dbReference type="EMBL" id="MBB3710668.1"/>
    </source>
</evidence>